<dbReference type="Gene3D" id="3.30.565.10">
    <property type="entry name" value="Histidine kinase-like ATPase, C-terminal domain"/>
    <property type="match status" value="1"/>
</dbReference>
<evidence type="ECO:0000256" key="9">
    <source>
        <dbReference type="SAM" id="Phobius"/>
    </source>
</evidence>
<evidence type="ECO:0000256" key="2">
    <source>
        <dbReference type="ARBA" id="ARBA00012438"/>
    </source>
</evidence>
<dbReference type="InterPro" id="IPR011712">
    <property type="entry name" value="Sig_transdc_His_kin_sub3_dim/P"/>
</dbReference>
<dbReference type="GO" id="GO:0046983">
    <property type="term" value="F:protein dimerization activity"/>
    <property type="evidence" value="ECO:0007669"/>
    <property type="project" value="InterPro"/>
</dbReference>
<dbReference type="AlphaFoldDB" id="A0AAE3YMC6"/>
<dbReference type="Pfam" id="PF07730">
    <property type="entry name" value="HisKA_3"/>
    <property type="match status" value="1"/>
</dbReference>
<dbReference type="Proteomes" id="UP001183643">
    <property type="component" value="Unassembled WGS sequence"/>
</dbReference>
<evidence type="ECO:0000256" key="8">
    <source>
        <dbReference type="ARBA" id="ARBA00023012"/>
    </source>
</evidence>
<keyword evidence="9" id="KW-0812">Transmembrane</keyword>
<name>A0AAE3YMC6_9ACTN</name>
<dbReference type="EC" id="2.7.13.3" evidence="2"/>
<dbReference type="RefSeq" id="WP_310365018.1">
    <property type="nucleotide sequence ID" value="NZ_JAVDYB010000001.1"/>
</dbReference>
<comment type="catalytic activity">
    <reaction evidence="1">
        <text>ATP + protein L-histidine = ADP + protein N-phospho-L-histidine.</text>
        <dbReference type="EC" id="2.7.13.3"/>
    </reaction>
</comment>
<keyword evidence="3" id="KW-0597">Phosphoprotein</keyword>
<dbReference type="EMBL" id="JAVDYB010000001">
    <property type="protein sequence ID" value="MDR7274833.1"/>
    <property type="molecule type" value="Genomic_DNA"/>
</dbReference>
<dbReference type="PANTHER" id="PTHR24421:SF10">
    <property type="entry name" value="NITRATE_NITRITE SENSOR PROTEIN NARQ"/>
    <property type="match status" value="1"/>
</dbReference>
<dbReference type="GO" id="GO:0000155">
    <property type="term" value="F:phosphorelay sensor kinase activity"/>
    <property type="evidence" value="ECO:0007669"/>
    <property type="project" value="InterPro"/>
</dbReference>
<keyword evidence="12" id="KW-1185">Reference proteome</keyword>
<gene>
    <name evidence="11" type="ORF">J2S41_001611</name>
</gene>
<dbReference type="InterPro" id="IPR050482">
    <property type="entry name" value="Sensor_HK_TwoCompSys"/>
</dbReference>
<evidence type="ECO:0000313" key="11">
    <source>
        <dbReference type="EMBL" id="MDR7274833.1"/>
    </source>
</evidence>
<keyword evidence="7" id="KW-0067">ATP-binding</keyword>
<accession>A0AAE3YMC6</accession>
<evidence type="ECO:0000259" key="10">
    <source>
        <dbReference type="Pfam" id="PF07730"/>
    </source>
</evidence>
<comment type="caution">
    <text evidence="11">The sequence shown here is derived from an EMBL/GenBank/DDBJ whole genome shotgun (WGS) entry which is preliminary data.</text>
</comment>
<reference evidence="11" key="1">
    <citation type="submission" date="2023-07" db="EMBL/GenBank/DDBJ databases">
        <title>Sequencing the genomes of 1000 actinobacteria strains.</title>
        <authorList>
            <person name="Klenk H.-P."/>
        </authorList>
    </citation>
    <scope>NUCLEOTIDE SEQUENCE</scope>
    <source>
        <strain evidence="11">DSM 44707</strain>
    </source>
</reference>
<keyword evidence="9" id="KW-1133">Transmembrane helix</keyword>
<dbReference type="InterPro" id="IPR036890">
    <property type="entry name" value="HATPase_C_sf"/>
</dbReference>
<organism evidence="11 12">
    <name type="scientific">Catenuloplanes atrovinosus</name>
    <dbReference type="NCBI Taxonomy" id="137266"/>
    <lineage>
        <taxon>Bacteria</taxon>
        <taxon>Bacillati</taxon>
        <taxon>Actinomycetota</taxon>
        <taxon>Actinomycetes</taxon>
        <taxon>Micromonosporales</taxon>
        <taxon>Micromonosporaceae</taxon>
        <taxon>Catenuloplanes</taxon>
    </lineage>
</organism>
<sequence>MDLTRPRRRTLFLWDCALAVLMALFSVVLLWLSYPDRDPGVATTAVMAAQALALCLRRVSPVPGLLVMLALQVALCAVAMDGVGLRGPALTIAVYTCGTLMTARRALALAGLTALVEVTAYATLGGMPLRGTPLELSQLAGQALLALLLYAGGALLGQNTAMRRRYAEVVEQRAAADAEAHRARTEAALSAERARMARELHDVAAHHLTSLIVQATLAERLLDRDVEAARRATVAVREEGRSTLHQLRLIVGALRADGGTDPHLPDGGLAMIERLTADGTASLTVTGTPTAPAPAVDLTFYRVAQEALANARQHAPGAAVAVTLAYRPAETTMDIHNTPAPGGTPAADRRHPGFGLVGMRERATLIGATLTAGPAPDGGWRVTLTVPRTAAEKEPT</sequence>
<evidence type="ECO:0000256" key="3">
    <source>
        <dbReference type="ARBA" id="ARBA00022553"/>
    </source>
</evidence>
<keyword evidence="9" id="KW-0472">Membrane</keyword>
<proteinExistence type="predicted"/>
<evidence type="ECO:0000313" key="12">
    <source>
        <dbReference type="Proteomes" id="UP001183643"/>
    </source>
</evidence>
<evidence type="ECO:0000256" key="1">
    <source>
        <dbReference type="ARBA" id="ARBA00000085"/>
    </source>
</evidence>
<keyword evidence="4" id="KW-0808">Transferase</keyword>
<feature type="domain" description="Signal transduction histidine kinase subgroup 3 dimerisation and phosphoacceptor" evidence="10">
    <location>
        <begin position="192"/>
        <end position="257"/>
    </location>
</feature>
<feature type="transmembrane region" description="Helical" evidence="9">
    <location>
        <begin position="12"/>
        <end position="34"/>
    </location>
</feature>
<feature type="transmembrane region" description="Helical" evidence="9">
    <location>
        <begin position="106"/>
        <end position="124"/>
    </location>
</feature>
<dbReference type="GO" id="GO:0016020">
    <property type="term" value="C:membrane"/>
    <property type="evidence" value="ECO:0007669"/>
    <property type="project" value="InterPro"/>
</dbReference>
<dbReference type="Gene3D" id="1.20.5.1930">
    <property type="match status" value="1"/>
</dbReference>
<evidence type="ECO:0000256" key="4">
    <source>
        <dbReference type="ARBA" id="ARBA00022679"/>
    </source>
</evidence>
<evidence type="ECO:0000256" key="5">
    <source>
        <dbReference type="ARBA" id="ARBA00022741"/>
    </source>
</evidence>
<dbReference type="GO" id="GO:0005524">
    <property type="term" value="F:ATP binding"/>
    <property type="evidence" value="ECO:0007669"/>
    <property type="project" value="UniProtKB-KW"/>
</dbReference>
<evidence type="ECO:0000256" key="6">
    <source>
        <dbReference type="ARBA" id="ARBA00022777"/>
    </source>
</evidence>
<dbReference type="CDD" id="cd16917">
    <property type="entry name" value="HATPase_UhpB-NarQ-NarX-like"/>
    <property type="match status" value="1"/>
</dbReference>
<keyword evidence="8" id="KW-0902">Two-component regulatory system</keyword>
<feature type="transmembrane region" description="Helical" evidence="9">
    <location>
        <begin position="136"/>
        <end position="156"/>
    </location>
</feature>
<feature type="transmembrane region" description="Helical" evidence="9">
    <location>
        <begin position="65"/>
        <end position="85"/>
    </location>
</feature>
<protein>
    <recommendedName>
        <fullName evidence="2">histidine kinase</fullName>
        <ecNumber evidence="2">2.7.13.3</ecNumber>
    </recommendedName>
</protein>
<dbReference type="SUPFAM" id="SSF55874">
    <property type="entry name" value="ATPase domain of HSP90 chaperone/DNA topoisomerase II/histidine kinase"/>
    <property type="match status" value="1"/>
</dbReference>
<dbReference type="PANTHER" id="PTHR24421">
    <property type="entry name" value="NITRATE/NITRITE SENSOR PROTEIN NARX-RELATED"/>
    <property type="match status" value="1"/>
</dbReference>
<keyword evidence="5" id="KW-0547">Nucleotide-binding</keyword>
<keyword evidence="6 11" id="KW-0418">Kinase</keyword>
<evidence type="ECO:0000256" key="7">
    <source>
        <dbReference type="ARBA" id="ARBA00022840"/>
    </source>
</evidence>